<organism evidence="1 2">
    <name type="scientific">Rhodococcus erythropolis</name>
    <name type="common">Arthrobacter picolinophilus</name>
    <dbReference type="NCBI Taxonomy" id="1833"/>
    <lineage>
        <taxon>Bacteria</taxon>
        <taxon>Bacillati</taxon>
        <taxon>Actinomycetota</taxon>
        <taxon>Actinomycetes</taxon>
        <taxon>Mycobacteriales</taxon>
        <taxon>Nocardiaceae</taxon>
        <taxon>Rhodococcus</taxon>
        <taxon>Rhodococcus erythropolis group</taxon>
    </lineage>
</organism>
<dbReference type="SUPFAM" id="SSF51366">
    <property type="entry name" value="Ribulose-phoshate binding barrel"/>
    <property type="match status" value="1"/>
</dbReference>
<dbReference type="EMBL" id="MRBO01000270">
    <property type="protein sequence ID" value="KAB2585881.1"/>
    <property type="molecule type" value="Genomic_DNA"/>
</dbReference>
<accession>A0A5N5E7Q9</accession>
<evidence type="ECO:0000313" key="1">
    <source>
        <dbReference type="EMBL" id="KAB2585881.1"/>
    </source>
</evidence>
<comment type="caution">
    <text evidence="1">The sequence shown here is derived from an EMBL/GenBank/DDBJ whole genome shotgun (WGS) entry which is preliminary data.</text>
</comment>
<protein>
    <submittedName>
        <fullName evidence="1">Phosphoribosylanthranilate isomerase</fullName>
    </submittedName>
</protein>
<keyword evidence="1" id="KW-0413">Isomerase</keyword>
<name>A0A5N5E7Q9_RHOER</name>
<feature type="non-terminal residue" evidence="1">
    <location>
        <position position="75"/>
    </location>
</feature>
<evidence type="ECO:0000313" key="2">
    <source>
        <dbReference type="Proteomes" id="UP000325576"/>
    </source>
</evidence>
<dbReference type="GO" id="GO:0004640">
    <property type="term" value="F:phosphoribosylanthranilate isomerase activity"/>
    <property type="evidence" value="ECO:0007669"/>
    <property type="project" value="UniProtKB-EC"/>
</dbReference>
<dbReference type="Proteomes" id="UP000325576">
    <property type="component" value="Unassembled WGS sequence"/>
</dbReference>
<dbReference type="InterPro" id="IPR011060">
    <property type="entry name" value="RibuloseP-bd_barrel"/>
</dbReference>
<sequence length="75" mass="7946">MTFIKVCGLRDADTVDLAVGLGVDAIGFVFAESVRKVDPALAVDLLARIPEHIRAIGVFLGNPIDQVLEIAEITG</sequence>
<reference evidence="1 2" key="1">
    <citation type="journal article" date="2017" name="Poromechanics V (2013)">
        <title>Genomic Characterization of the Arsenic-Tolerant Actinobacterium, &lt;i&gt;Rhodococcus erythropolis&lt;/i&gt; S43.</title>
        <authorList>
            <person name="Retamal-Morales G."/>
            <person name="Mehnert M."/>
            <person name="Schwabe R."/>
            <person name="Tischler D."/>
            <person name="Schloemann M."/>
            <person name="Levican G.J."/>
        </authorList>
    </citation>
    <scope>NUCLEOTIDE SEQUENCE [LARGE SCALE GENOMIC DNA]</scope>
    <source>
        <strain evidence="1 2">S43</strain>
    </source>
</reference>
<dbReference type="UniPathway" id="UPA00035">
    <property type="reaction ID" value="UER00042"/>
</dbReference>
<proteinExistence type="predicted"/>
<gene>
    <name evidence="1" type="ORF">BS297_08125</name>
</gene>
<dbReference type="InterPro" id="IPR013785">
    <property type="entry name" value="Aldolase_TIM"/>
</dbReference>
<dbReference type="AlphaFoldDB" id="A0A5N5E7Q9"/>
<dbReference type="Gene3D" id="3.20.20.70">
    <property type="entry name" value="Aldolase class I"/>
    <property type="match status" value="1"/>
</dbReference>
<dbReference type="GO" id="GO:0000162">
    <property type="term" value="P:L-tryptophan biosynthetic process"/>
    <property type="evidence" value="ECO:0007669"/>
    <property type="project" value="UniProtKB-UniPathway"/>
</dbReference>